<evidence type="ECO:0008006" key="4">
    <source>
        <dbReference type="Google" id="ProtNLM"/>
    </source>
</evidence>
<sequence length="257" mass="29625">MQVFTVTLKEYFAYRLNFVLWRVRAVLSTLIIVFLWSGVFDSNASFGSYSKERLMSYILFSSLVTTFISSSRISNLAYEIQSGGIMNLLLKPLSLFGYYAATDAADKLINLFFGLLEFSLIVYFFAIPLVVPQQIAWSLFFVVCGVSISFSINLMLSFVGFWTPEVWAPRFLFMMLVTFVSGAYFPFDLFPPLAYRILLFTPFPYLYFLPTKIVVDGIQTPYFVQQLVCFVGWAVGLFYLANYMWKSGIKEFSFWGR</sequence>
<dbReference type="PANTHER" id="PTHR36832">
    <property type="entry name" value="SLR1174 PROTEIN-RELATED"/>
    <property type="match status" value="1"/>
</dbReference>
<protein>
    <recommendedName>
        <fullName evidence="4">ABC transporter permease</fullName>
    </recommendedName>
</protein>
<feature type="transmembrane region" description="Helical" evidence="1">
    <location>
        <begin position="108"/>
        <end position="131"/>
    </location>
</feature>
<dbReference type="AlphaFoldDB" id="A0A2M7BRD9"/>
<gene>
    <name evidence="2" type="ORF">COS52_04650</name>
</gene>
<dbReference type="InterPro" id="IPR010390">
    <property type="entry name" value="ABC-2_transporter-like"/>
</dbReference>
<dbReference type="EMBL" id="PEVA01000195">
    <property type="protein sequence ID" value="PIV08065.1"/>
    <property type="molecule type" value="Genomic_DNA"/>
</dbReference>
<evidence type="ECO:0000313" key="3">
    <source>
        <dbReference type="Proteomes" id="UP000230119"/>
    </source>
</evidence>
<evidence type="ECO:0000313" key="2">
    <source>
        <dbReference type="EMBL" id="PIV08065.1"/>
    </source>
</evidence>
<feature type="transmembrane region" description="Helical" evidence="1">
    <location>
        <begin position="222"/>
        <end position="245"/>
    </location>
</feature>
<feature type="transmembrane region" description="Helical" evidence="1">
    <location>
        <begin position="20"/>
        <end position="42"/>
    </location>
</feature>
<reference evidence="3" key="1">
    <citation type="submission" date="2017-09" db="EMBL/GenBank/DDBJ databases">
        <title>Depth-based differentiation of microbial function through sediment-hosted aquifers and enrichment of novel symbionts in the deep terrestrial subsurface.</title>
        <authorList>
            <person name="Probst A.J."/>
            <person name="Ladd B."/>
            <person name="Jarett J.K."/>
            <person name="Geller-Mcgrath D.E."/>
            <person name="Sieber C.M.K."/>
            <person name="Emerson J.B."/>
            <person name="Anantharaman K."/>
            <person name="Thomas B.C."/>
            <person name="Malmstrom R."/>
            <person name="Stieglmeier M."/>
            <person name="Klingl A."/>
            <person name="Woyke T."/>
            <person name="Ryan C.M."/>
            <person name="Banfield J.F."/>
        </authorList>
    </citation>
    <scope>NUCLEOTIDE SEQUENCE [LARGE SCALE GENOMIC DNA]</scope>
</reference>
<dbReference type="Pfam" id="PF06182">
    <property type="entry name" value="ABC2_membrane_6"/>
    <property type="match status" value="1"/>
</dbReference>
<feature type="transmembrane region" description="Helical" evidence="1">
    <location>
        <begin position="54"/>
        <end position="74"/>
    </location>
</feature>
<proteinExistence type="predicted"/>
<organism evidence="2 3">
    <name type="scientific">Candidatus Roizmanbacteria bacterium CG03_land_8_20_14_0_80_39_12</name>
    <dbReference type="NCBI Taxonomy" id="1974847"/>
    <lineage>
        <taxon>Bacteria</taxon>
        <taxon>Candidatus Roizmaniibacteriota</taxon>
    </lineage>
</organism>
<dbReference type="PANTHER" id="PTHR36832:SF1">
    <property type="entry name" value="SLR1174 PROTEIN"/>
    <property type="match status" value="1"/>
</dbReference>
<evidence type="ECO:0000256" key="1">
    <source>
        <dbReference type="SAM" id="Phobius"/>
    </source>
</evidence>
<feature type="transmembrane region" description="Helical" evidence="1">
    <location>
        <begin position="193"/>
        <end position="210"/>
    </location>
</feature>
<feature type="transmembrane region" description="Helical" evidence="1">
    <location>
        <begin position="171"/>
        <end position="187"/>
    </location>
</feature>
<dbReference type="Proteomes" id="UP000230119">
    <property type="component" value="Unassembled WGS sequence"/>
</dbReference>
<keyword evidence="1" id="KW-1133">Transmembrane helix</keyword>
<feature type="transmembrane region" description="Helical" evidence="1">
    <location>
        <begin position="137"/>
        <end position="159"/>
    </location>
</feature>
<keyword evidence="1" id="KW-0812">Transmembrane</keyword>
<accession>A0A2M7BRD9</accession>
<comment type="caution">
    <text evidence="2">The sequence shown here is derived from an EMBL/GenBank/DDBJ whole genome shotgun (WGS) entry which is preliminary data.</text>
</comment>
<name>A0A2M7BRD9_9BACT</name>
<keyword evidence="1" id="KW-0472">Membrane</keyword>